<reference evidence="2" key="1">
    <citation type="submission" date="2017-02" db="EMBL/GenBank/DDBJ databases">
        <authorList>
            <person name="Varghese N."/>
            <person name="Submissions S."/>
        </authorList>
    </citation>
    <scope>NUCLEOTIDE SEQUENCE [LARGE SCALE GENOMIC DNA]</scope>
    <source>
        <strain evidence="2">VKM Ac-2052</strain>
    </source>
</reference>
<organism evidence="1 2">
    <name type="scientific">Agreia bicolorata</name>
    <dbReference type="NCBI Taxonomy" id="110935"/>
    <lineage>
        <taxon>Bacteria</taxon>
        <taxon>Bacillati</taxon>
        <taxon>Actinomycetota</taxon>
        <taxon>Actinomycetes</taxon>
        <taxon>Micrococcales</taxon>
        <taxon>Microbacteriaceae</taxon>
        <taxon>Agreia</taxon>
    </lineage>
</organism>
<protein>
    <submittedName>
        <fullName evidence="1">Uncharacterized protein</fullName>
    </submittedName>
</protein>
<evidence type="ECO:0000313" key="2">
    <source>
        <dbReference type="Proteomes" id="UP000189735"/>
    </source>
</evidence>
<proteinExistence type="predicted"/>
<sequence>MYFAGYLPEDAPDPRVAQTEKVKLMPVPVMGLVPQPTLEDDHMESTMISSMSEISQMSVGVSYTLWRNPGDRSDPANLAELDESMRRGLAGLFPAPRPRWLIEQVERMRFPLLWEAVRTTWHRDASEFSTVPRILVEHANYVLVNRFRTELGLTDIGSHRFAYRLTERVINPRATVTVDGIESPACEIDTDPFVYAVGAQLGPSTVVTAVVPRDELDCVDVAFAQRALVDRRS</sequence>
<dbReference type="EMBL" id="FUYG01000005">
    <property type="protein sequence ID" value="SKA96350.1"/>
    <property type="molecule type" value="Genomic_DNA"/>
</dbReference>
<gene>
    <name evidence="1" type="ORF">SAMN06295879_2209</name>
</gene>
<evidence type="ECO:0000313" key="1">
    <source>
        <dbReference type="EMBL" id="SKA96350.1"/>
    </source>
</evidence>
<accession>A0A1T4Y3M7</accession>
<dbReference type="Proteomes" id="UP000189735">
    <property type="component" value="Unassembled WGS sequence"/>
</dbReference>
<dbReference type="AlphaFoldDB" id="A0A1T4Y3M7"/>
<name>A0A1T4Y3M7_9MICO</name>